<evidence type="ECO:0000313" key="1">
    <source>
        <dbReference type="EMBL" id="KJF17350.1"/>
    </source>
</evidence>
<dbReference type="AlphaFoldDB" id="A0A0D8HHA1"/>
<name>A0A0D8HHA1_9ACTN</name>
<gene>
    <name evidence="1" type="ORF">AXFE_17890</name>
</gene>
<dbReference type="EMBL" id="JXYS01000049">
    <property type="protein sequence ID" value="KJF17350.1"/>
    <property type="molecule type" value="Genomic_DNA"/>
</dbReference>
<proteinExistence type="predicted"/>
<dbReference type="Proteomes" id="UP000032360">
    <property type="component" value="Unassembled WGS sequence"/>
</dbReference>
<comment type="caution">
    <text evidence="1">The sequence shown here is derived from an EMBL/GenBank/DDBJ whole genome shotgun (WGS) entry which is preliminary data.</text>
</comment>
<protein>
    <submittedName>
        <fullName evidence="1">Uncharacterized protein</fullName>
    </submittedName>
</protein>
<organism evidence="1 2">
    <name type="scientific">Acidithrix ferrooxidans</name>
    <dbReference type="NCBI Taxonomy" id="1280514"/>
    <lineage>
        <taxon>Bacteria</taxon>
        <taxon>Bacillati</taxon>
        <taxon>Actinomycetota</taxon>
        <taxon>Acidimicrobiia</taxon>
        <taxon>Acidimicrobiales</taxon>
        <taxon>Acidimicrobiaceae</taxon>
        <taxon>Acidithrix</taxon>
    </lineage>
</organism>
<keyword evidence="2" id="KW-1185">Reference proteome</keyword>
<sequence length="34" mass="3729">MDHGSRSQNVAQPLRRDGEITMFGKKKTAAAIVD</sequence>
<reference evidence="1 2" key="1">
    <citation type="submission" date="2015-01" db="EMBL/GenBank/DDBJ databases">
        <title>Draft genome of the acidophilic iron oxidizer Acidithrix ferrooxidans strain Py-F3.</title>
        <authorList>
            <person name="Poehlein A."/>
            <person name="Eisen S."/>
            <person name="Schloemann M."/>
            <person name="Johnson B.D."/>
            <person name="Daniel R."/>
            <person name="Muehling M."/>
        </authorList>
    </citation>
    <scope>NUCLEOTIDE SEQUENCE [LARGE SCALE GENOMIC DNA]</scope>
    <source>
        <strain evidence="1 2">Py-F3</strain>
    </source>
</reference>
<dbReference type="STRING" id="1280514.AXFE_17890"/>
<evidence type="ECO:0000313" key="2">
    <source>
        <dbReference type="Proteomes" id="UP000032360"/>
    </source>
</evidence>
<accession>A0A0D8HHA1</accession>